<feature type="domain" description="Apple" evidence="4">
    <location>
        <begin position="686"/>
        <end position="765"/>
    </location>
</feature>
<dbReference type="CDD" id="cd01099">
    <property type="entry name" value="PAN_AP_HGF"/>
    <property type="match status" value="1"/>
</dbReference>
<keyword evidence="2" id="KW-1133">Transmembrane helix</keyword>
<proteinExistence type="predicted"/>
<feature type="transmembrane region" description="Helical" evidence="2">
    <location>
        <begin position="954"/>
        <end position="981"/>
    </location>
</feature>
<evidence type="ECO:0000259" key="4">
    <source>
        <dbReference type="PROSITE" id="PS50948"/>
    </source>
</evidence>
<keyword evidence="2" id="KW-0472">Membrane</keyword>
<dbReference type="Gene3D" id="3.50.4.10">
    <property type="entry name" value="Hepatocyte Growth Factor"/>
    <property type="match status" value="4"/>
</dbReference>
<evidence type="ECO:0000313" key="6">
    <source>
        <dbReference type="Proteomes" id="UP000749559"/>
    </source>
</evidence>
<dbReference type="SMART" id="SM00473">
    <property type="entry name" value="PAN_AP"/>
    <property type="match status" value="2"/>
</dbReference>
<feature type="signal peptide" evidence="3">
    <location>
        <begin position="1"/>
        <end position="17"/>
    </location>
</feature>
<comment type="caution">
    <text evidence="5">The sequence shown here is derived from an EMBL/GenBank/DDBJ whole genome shotgun (WGS) entry which is preliminary data.</text>
</comment>
<organism evidence="5 6">
    <name type="scientific">Owenia fusiformis</name>
    <name type="common">Polychaete worm</name>
    <dbReference type="NCBI Taxonomy" id="6347"/>
    <lineage>
        <taxon>Eukaryota</taxon>
        <taxon>Metazoa</taxon>
        <taxon>Spiralia</taxon>
        <taxon>Lophotrochozoa</taxon>
        <taxon>Annelida</taxon>
        <taxon>Polychaeta</taxon>
        <taxon>Sedentaria</taxon>
        <taxon>Canalipalpata</taxon>
        <taxon>Sabellida</taxon>
        <taxon>Oweniida</taxon>
        <taxon>Oweniidae</taxon>
        <taxon>Owenia</taxon>
    </lineage>
</organism>
<feature type="domain" description="Apple" evidence="4">
    <location>
        <begin position="844"/>
        <end position="924"/>
    </location>
</feature>
<evidence type="ECO:0000256" key="3">
    <source>
        <dbReference type="SAM" id="SignalP"/>
    </source>
</evidence>
<reference evidence="5" key="1">
    <citation type="submission" date="2022-03" db="EMBL/GenBank/DDBJ databases">
        <authorList>
            <person name="Martin C."/>
        </authorList>
    </citation>
    <scope>NUCLEOTIDE SEQUENCE</scope>
</reference>
<keyword evidence="3" id="KW-0732">Signal</keyword>
<keyword evidence="2" id="KW-0812">Transmembrane</keyword>
<dbReference type="PANTHER" id="PTHR36902">
    <property type="entry name" value="ENRICHED IN SURFACE-LABELED PROTEOME PROTEIN 9"/>
    <property type="match status" value="1"/>
</dbReference>
<dbReference type="EMBL" id="CAIIXF020000001">
    <property type="protein sequence ID" value="CAH1772789.1"/>
    <property type="molecule type" value="Genomic_DNA"/>
</dbReference>
<name>A0A8S4MX64_OWEFU</name>
<feature type="region of interest" description="Disordered" evidence="1">
    <location>
        <begin position="25"/>
        <end position="47"/>
    </location>
</feature>
<dbReference type="InterPro" id="IPR058831">
    <property type="entry name" value="LolA-like_dom_2nd"/>
</dbReference>
<dbReference type="Pfam" id="PF00024">
    <property type="entry name" value="PAN_1"/>
    <property type="match status" value="2"/>
</dbReference>
<feature type="chain" id="PRO_5035879259" description="Apple domain-containing protein" evidence="3">
    <location>
        <begin position="18"/>
        <end position="1001"/>
    </location>
</feature>
<evidence type="ECO:0000256" key="1">
    <source>
        <dbReference type="SAM" id="MobiDB-lite"/>
    </source>
</evidence>
<gene>
    <name evidence="5" type="ORF">OFUS_LOCUS498</name>
</gene>
<dbReference type="PANTHER" id="PTHR36902:SF1">
    <property type="entry name" value="ENRICHED IN SURFACE-LABELED PROTEOME PROTEIN 9"/>
    <property type="match status" value="1"/>
</dbReference>
<keyword evidence="6" id="KW-1185">Reference proteome</keyword>
<dbReference type="Pfam" id="PF25898">
    <property type="entry name" value="LolA_2nd_metazoa"/>
    <property type="match status" value="2"/>
</dbReference>
<accession>A0A8S4MX64</accession>
<dbReference type="SUPFAM" id="SSF57414">
    <property type="entry name" value="Hairpin loop containing domain-like"/>
    <property type="match status" value="3"/>
</dbReference>
<dbReference type="PROSITE" id="PS50948">
    <property type="entry name" value="PAN"/>
    <property type="match status" value="2"/>
</dbReference>
<sequence length="1001" mass="112678">MIVRLLQVALCVLSVDGQQVPVPTLGPYCTPEPDSTPGPNEPRLPELPPAFQTKIELNIENKHVTIDADEYNDPVNKRAYLRLMQFGVETKTYVNLATNEAYIVYGHACKVQQLNESDFGVMFGDVVIDGKRRKMFSVSSLFKFGKQFGQKYMGRTKARGIDVNYWRSCQQWQYPPANMTVDYYFTALNWSSSFDGPSIPVRAVVEGISNDKDIPHYFRHTYDFVQFTIPIEQDDKLFDTPPGVYCEGRKKTKPLPNLPKAFSYREEIVSPDTTNIQFADVYYDYNYKLVRFDNRNPVVAPPYYTTGPIVEIHDYTTGVSYARDVDNGNCTIAALTDNFDNTLSPVNRTKDPGYVLRMRRPLELLFLDDTYVYIGKRIIRSVPCDVFSSRRSDFKLPDTPAFNTTFEIYFMSDEFFQVSTGNSLDSYIPMRLEIWGEEIDFHAIYNIFDFAKEDPDLSKFDITACFPPEVSKSVQITFPGPYYPYIGDDPNYFTIASILQLTNIGKITPIRVQQPKVTYDDNNVYLTATLLERPPYYALFSAVEQSKFRLGADAVIPDIDLSDCQQYCQDETDGLGNTIVCNSLDYCDNLRTCSLSTTHTGSDPKDIKTNPGCTHYSRNVDARDQPSRKLLEAWGDIKEAIYRGSFIINVPVGDVGTGVETIAYTASRVREGLIRGKWRDLPGRYTRRFNVTRGVILGDVNINILDVVTSVDDCARACVTDTSISCLTFNYCYDEGVCMTSGLHMDDNPILLANSSGCDLYSRDYLSQYNGYPGLQVFTQNDVILYDIVSVSACAHRCSNWDTLDEGDFDCKSFDYCSADNSCGLNKGHFFEFPFKNKTSQPTCQHWSRNYLADFELKQQRVVPLKNTEVYKTDIENCAKLCVGLGGTCKGFDYCKNVSECVLTTELFSKIKIGQTVPETQAYCSRYSRSYYPDGSDFNPGATKYVKVPEKGGFSAGAMAGVGVGMVVLGAVLGVAIIFIVNKVRGPAKDGMGVHFVNNPQ</sequence>
<dbReference type="Proteomes" id="UP000749559">
    <property type="component" value="Unassembled WGS sequence"/>
</dbReference>
<evidence type="ECO:0000256" key="2">
    <source>
        <dbReference type="SAM" id="Phobius"/>
    </source>
</evidence>
<evidence type="ECO:0000313" key="5">
    <source>
        <dbReference type="EMBL" id="CAH1772789.1"/>
    </source>
</evidence>
<dbReference type="InterPro" id="IPR003609">
    <property type="entry name" value="Pan_app"/>
</dbReference>
<dbReference type="AlphaFoldDB" id="A0A8S4MX64"/>
<dbReference type="OrthoDB" id="5983572at2759"/>
<protein>
    <recommendedName>
        <fullName evidence="4">Apple domain-containing protein</fullName>
    </recommendedName>
</protein>
<feature type="compositionally biased region" description="Pro residues" evidence="1">
    <location>
        <begin position="34"/>
        <end position="47"/>
    </location>
</feature>